<proteinExistence type="predicted"/>
<protein>
    <recommendedName>
        <fullName evidence="4">Lipoprotein</fullName>
    </recommendedName>
</protein>
<dbReference type="EMBL" id="AP018817">
    <property type="protein sequence ID" value="BBF68809.1"/>
    <property type="molecule type" value="Genomic_DNA"/>
</dbReference>
<evidence type="ECO:0000256" key="1">
    <source>
        <dbReference type="SAM" id="MobiDB-lite"/>
    </source>
</evidence>
<keyword evidence="3" id="KW-1185">Reference proteome</keyword>
<evidence type="ECO:0000313" key="3">
    <source>
        <dbReference type="Proteomes" id="UP001059971"/>
    </source>
</evidence>
<gene>
    <name evidence="2" type="ORF">SBA_ch1_10090</name>
</gene>
<reference evidence="2" key="1">
    <citation type="submission" date="2018-07" db="EMBL/GenBank/DDBJ databases">
        <title>Complete genome sequence of Sphingomonas bisphenolicum strain AO1, a bisphenol A degradative bacterium isolated from Japanese farm field.</title>
        <authorList>
            <person name="Murakami M."/>
            <person name="Koh M."/>
            <person name="Koba S."/>
            <person name="Matsumura Y."/>
        </authorList>
    </citation>
    <scope>NUCLEOTIDE SEQUENCE</scope>
    <source>
        <strain evidence="2">AO1</strain>
    </source>
</reference>
<accession>A0ABM7G0N5</accession>
<feature type="region of interest" description="Disordered" evidence="1">
    <location>
        <begin position="1"/>
        <end position="25"/>
    </location>
</feature>
<dbReference type="Proteomes" id="UP001059971">
    <property type="component" value="Chromosome 1"/>
</dbReference>
<evidence type="ECO:0000313" key="2">
    <source>
        <dbReference type="EMBL" id="BBF68809.1"/>
    </source>
</evidence>
<feature type="compositionally biased region" description="Polar residues" evidence="1">
    <location>
        <begin position="1"/>
        <end position="24"/>
    </location>
</feature>
<evidence type="ECO:0008006" key="4">
    <source>
        <dbReference type="Google" id="ProtNLM"/>
    </source>
</evidence>
<sequence length="204" mass="22124">MAGCSQPPQSNTAVESTEATQSTPDAGKLWVTTQYADRHSCPSDECGIVGRLFFREAATPMQTKDGWVRITKTYDASCQNGESQYVDKGNAACTTANGITNGQFAEWVKESQLSVARPADPAETASADESIVADSDDFTQYRTTFAKVARELIASGRCTAEDFKEQGGWVKSVNQRDEPVYFTYCGGMTAANKIYMNAETGTVM</sequence>
<organism evidence="2 3">
    <name type="scientific">Sphingomonas bisphenolicum</name>
    <dbReference type="NCBI Taxonomy" id="296544"/>
    <lineage>
        <taxon>Bacteria</taxon>
        <taxon>Pseudomonadati</taxon>
        <taxon>Pseudomonadota</taxon>
        <taxon>Alphaproteobacteria</taxon>
        <taxon>Sphingomonadales</taxon>
        <taxon>Sphingomonadaceae</taxon>
        <taxon>Sphingomonas</taxon>
    </lineage>
</organism>
<name>A0ABM7G0N5_9SPHN</name>